<sequence length="235" mass="25968">MPRTPRTPRQPVDEHTRRKRRLITLIAAGIVFALLSGVGIYGLIIGPPDTENRPPAPHAPGPDPTPGTSGPPEAPTLEPLPATADPEQFARQVTQALFDWDTHTVLTPEDHRLRLIEVADPTGQETPGLIADLDNYLPTDAVWTQLQEYQTSQRIDIDRAYVPDQWDEALAAGGAALEEGTIAYTIEGTRHREGVWLDDPAASEHPVEFTMFFACEPRFEQCRLLRLSVLGEALE</sequence>
<feature type="compositionally biased region" description="Low complexity" evidence="1">
    <location>
        <begin position="66"/>
        <end position="81"/>
    </location>
</feature>
<organism evidence="3 4">
    <name type="scientific">Kocuria carniphila</name>
    <dbReference type="NCBI Taxonomy" id="262208"/>
    <lineage>
        <taxon>Bacteria</taxon>
        <taxon>Bacillati</taxon>
        <taxon>Actinomycetota</taxon>
        <taxon>Actinomycetes</taxon>
        <taxon>Micrococcales</taxon>
        <taxon>Micrococcaceae</taxon>
        <taxon>Kocuria</taxon>
    </lineage>
</organism>
<keyword evidence="4" id="KW-1185">Reference proteome</keyword>
<protein>
    <submittedName>
        <fullName evidence="3">Uncharacterized protein</fullName>
    </submittedName>
</protein>
<accession>A0ABV3V596</accession>
<dbReference type="Proteomes" id="UP001558481">
    <property type="component" value="Unassembled WGS sequence"/>
</dbReference>
<name>A0ABV3V596_9MICC</name>
<feature type="region of interest" description="Disordered" evidence="1">
    <location>
        <begin position="51"/>
        <end position="81"/>
    </location>
</feature>
<feature type="transmembrane region" description="Helical" evidence="2">
    <location>
        <begin position="21"/>
        <end position="44"/>
    </location>
</feature>
<evidence type="ECO:0000313" key="4">
    <source>
        <dbReference type="Proteomes" id="UP001558481"/>
    </source>
</evidence>
<comment type="caution">
    <text evidence="3">The sequence shown here is derived from an EMBL/GenBank/DDBJ whole genome shotgun (WGS) entry which is preliminary data.</text>
</comment>
<evidence type="ECO:0000256" key="1">
    <source>
        <dbReference type="SAM" id="MobiDB-lite"/>
    </source>
</evidence>
<keyword evidence="2" id="KW-1133">Transmembrane helix</keyword>
<dbReference type="RefSeq" id="WP_368629936.1">
    <property type="nucleotide sequence ID" value="NZ_JAYWLU010000017.1"/>
</dbReference>
<keyword evidence="2" id="KW-0812">Transmembrane</keyword>
<proteinExistence type="predicted"/>
<evidence type="ECO:0000313" key="3">
    <source>
        <dbReference type="EMBL" id="MEX3595850.1"/>
    </source>
</evidence>
<feature type="compositionally biased region" description="Pro residues" evidence="1">
    <location>
        <begin position="54"/>
        <end position="65"/>
    </location>
</feature>
<dbReference type="EMBL" id="JAYWLU010000017">
    <property type="protein sequence ID" value="MEX3595850.1"/>
    <property type="molecule type" value="Genomic_DNA"/>
</dbReference>
<keyword evidence="2" id="KW-0472">Membrane</keyword>
<reference evidence="3 4" key="1">
    <citation type="journal article" date="2024" name="Fungal Genet. Biol.">
        <title>The porcine skin microbiome exhibits broad fungal antagonism.</title>
        <authorList>
            <person name="De La Cruz K.F."/>
            <person name="Townsend E.C."/>
            <person name="Alex Cheong J.Z."/>
            <person name="Salamzade R."/>
            <person name="Liu A."/>
            <person name="Sandstrom S."/>
            <person name="Davila E."/>
            <person name="Huang L."/>
            <person name="Xu K.H."/>
            <person name="Wu S.Y."/>
            <person name="Meudt J.J."/>
            <person name="Shanmuganayagam D."/>
            <person name="Gibson A.L.F."/>
            <person name="Kalan L.R."/>
        </authorList>
    </citation>
    <scope>NUCLEOTIDE SEQUENCE [LARGE SCALE GENOMIC DNA]</scope>
    <source>
        <strain evidence="3 4">LK2625</strain>
    </source>
</reference>
<evidence type="ECO:0000256" key="2">
    <source>
        <dbReference type="SAM" id="Phobius"/>
    </source>
</evidence>
<gene>
    <name evidence="3" type="ORF">VVR66_14115</name>
</gene>